<evidence type="ECO:0000313" key="12">
    <source>
        <dbReference type="Proteomes" id="UP000319619"/>
    </source>
</evidence>
<dbReference type="PANTHER" id="PTHR11229">
    <property type="entry name" value="50S RIBOSOMAL PROTEIN L3"/>
    <property type="match status" value="1"/>
</dbReference>
<dbReference type="GO" id="GO:0022625">
    <property type="term" value="C:cytosolic large ribosomal subunit"/>
    <property type="evidence" value="ECO:0007669"/>
    <property type="project" value="TreeGrafter"/>
</dbReference>
<protein>
    <recommendedName>
        <fullName evidence="6 7">Large ribosomal subunit protein uL3</fullName>
    </recommendedName>
</protein>
<dbReference type="Gene3D" id="3.30.160.810">
    <property type="match status" value="1"/>
</dbReference>
<evidence type="ECO:0000256" key="2">
    <source>
        <dbReference type="ARBA" id="ARBA00022730"/>
    </source>
</evidence>
<accession>A0A532UZS7</accession>
<dbReference type="InterPro" id="IPR000597">
    <property type="entry name" value="Ribosomal_uL3"/>
</dbReference>
<keyword evidence="5 7" id="KW-0687">Ribonucleoprotein</keyword>
<evidence type="ECO:0000256" key="4">
    <source>
        <dbReference type="ARBA" id="ARBA00022980"/>
    </source>
</evidence>
<reference evidence="11 12" key="1">
    <citation type="submission" date="2017-06" db="EMBL/GenBank/DDBJ databases">
        <title>Novel microbial phyla capable of carbon fixation and sulfur reduction in deep-sea sediments.</title>
        <authorList>
            <person name="Huang J."/>
            <person name="Baker B."/>
            <person name="Wang Y."/>
        </authorList>
    </citation>
    <scope>NUCLEOTIDE SEQUENCE [LARGE SCALE GENOMIC DNA]</scope>
    <source>
        <strain evidence="11">B3_LCP</strain>
    </source>
</reference>
<comment type="caution">
    <text evidence="11">The sequence shown here is derived from an EMBL/GenBank/DDBJ whole genome shotgun (WGS) entry which is preliminary data.</text>
</comment>
<dbReference type="PROSITE" id="PS00474">
    <property type="entry name" value="RIBOSOMAL_L3"/>
    <property type="match status" value="1"/>
</dbReference>
<evidence type="ECO:0000256" key="1">
    <source>
        <dbReference type="ARBA" id="ARBA00006540"/>
    </source>
</evidence>
<dbReference type="HAMAP" id="MF_01325_B">
    <property type="entry name" value="Ribosomal_uL3_B"/>
    <property type="match status" value="1"/>
</dbReference>
<sequence>MSFILGKKLGMTRIFDDSGDHVSATLIQAGPCWITQVKIESTDGYNAVQIGFEKMKEKNINKPKSSHLKKANVGPVRFLKEFRMDEAPELKAGDQLGADRFQAGQLVNISGYSKGRGFTGVMKRHGFAGSNASHGAHEVKRHGGSIGAHTDPGKVWKGQRMPGRMGNDRTTVKNLSVLRVEPEHNLLLIKGSVPGATNSILEIVISNKQS</sequence>
<dbReference type="Proteomes" id="UP000319619">
    <property type="component" value="Unassembled WGS sequence"/>
</dbReference>
<dbReference type="GO" id="GO:0003735">
    <property type="term" value="F:structural constituent of ribosome"/>
    <property type="evidence" value="ECO:0007669"/>
    <property type="project" value="UniProtKB-UniRule"/>
</dbReference>
<evidence type="ECO:0000256" key="10">
    <source>
        <dbReference type="SAM" id="MobiDB-lite"/>
    </source>
</evidence>
<dbReference type="NCBIfam" id="TIGR03625">
    <property type="entry name" value="L3_bact"/>
    <property type="match status" value="1"/>
</dbReference>
<dbReference type="InterPro" id="IPR019927">
    <property type="entry name" value="Ribosomal_uL3_bac/org-type"/>
</dbReference>
<evidence type="ECO:0000256" key="8">
    <source>
        <dbReference type="RuleBase" id="RU003905"/>
    </source>
</evidence>
<evidence type="ECO:0000256" key="5">
    <source>
        <dbReference type="ARBA" id="ARBA00023274"/>
    </source>
</evidence>
<comment type="similarity">
    <text evidence="1 7 8">Belongs to the universal ribosomal protein uL3 family.</text>
</comment>
<comment type="subunit">
    <text evidence="7 9">Part of the 50S ribosomal subunit. Forms a cluster with proteins L14 and L19.</text>
</comment>
<dbReference type="FunFam" id="3.30.160.810:FF:000001">
    <property type="entry name" value="50S ribosomal protein L3"/>
    <property type="match status" value="1"/>
</dbReference>
<dbReference type="Gene3D" id="2.40.30.10">
    <property type="entry name" value="Translation factors"/>
    <property type="match status" value="1"/>
</dbReference>
<comment type="function">
    <text evidence="7 9">One of the primary rRNA binding proteins, it binds directly near the 3'-end of the 23S rRNA, where it nucleates assembly of the 50S subunit.</text>
</comment>
<evidence type="ECO:0000256" key="7">
    <source>
        <dbReference type="HAMAP-Rule" id="MF_01325"/>
    </source>
</evidence>
<feature type="region of interest" description="Disordered" evidence="10">
    <location>
        <begin position="131"/>
        <end position="169"/>
    </location>
</feature>
<keyword evidence="3 7" id="KW-0694">RNA-binding</keyword>
<dbReference type="EMBL" id="NJBN01000005">
    <property type="protein sequence ID" value="TKJ40428.1"/>
    <property type="molecule type" value="Genomic_DNA"/>
</dbReference>
<keyword evidence="2 7" id="KW-0699">rRNA-binding</keyword>
<name>A0A532UZS7_UNCL8</name>
<keyword evidence="4 7" id="KW-0689">Ribosomal protein</keyword>
<evidence type="ECO:0000256" key="6">
    <source>
        <dbReference type="ARBA" id="ARBA00035243"/>
    </source>
</evidence>
<dbReference type="AlphaFoldDB" id="A0A532UZS7"/>
<dbReference type="FunFam" id="2.40.30.10:FF:000004">
    <property type="entry name" value="50S ribosomal protein L3"/>
    <property type="match status" value="1"/>
</dbReference>
<organism evidence="11 12">
    <name type="scientific">candidate division LCP-89 bacterium B3_LCP</name>
    <dbReference type="NCBI Taxonomy" id="2012998"/>
    <lineage>
        <taxon>Bacteria</taxon>
        <taxon>Pseudomonadati</taxon>
        <taxon>Bacteria division LCP-89</taxon>
    </lineage>
</organism>
<evidence type="ECO:0000256" key="9">
    <source>
        <dbReference type="RuleBase" id="RU003906"/>
    </source>
</evidence>
<dbReference type="Pfam" id="PF00297">
    <property type="entry name" value="Ribosomal_L3"/>
    <property type="match status" value="1"/>
</dbReference>
<dbReference type="InterPro" id="IPR009000">
    <property type="entry name" value="Transl_B-barrel_sf"/>
</dbReference>
<dbReference type="PANTHER" id="PTHR11229:SF16">
    <property type="entry name" value="LARGE RIBOSOMAL SUBUNIT PROTEIN UL3C"/>
    <property type="match status" value="1"/>
</dbReference>
<proteinExistence type="inferred from homology"/>
<dbReference type="GO" id="GO:0019843">
    <property type="term" value="F:rRNA binding"/>
    <property type="evidence" value="ECO:0007669"/>
    <property type="project" value="UniProtKB-UniRule"/>
</dbReference>
<gene>
    <name evidence="7" type="primary">rplC</name>
    <name evidence="11" type="ORF">CEE37_08900</name>
</gene>
<evidence type="ECO:0000313" key="11">
    <source>
        <dbReference type="EMBL" id="TKJ40428.1"/>
    </source>
</evidence>
<evidence type="ECO:0000256" key="3">
    <source>
        <dbReference type="ARBA" id="ARBA00022884"/>
    </source>
</evidence>
<dbReference type="SUPFAM" id="SSF50447">
    <property type="entry name" value="Translation proteins"/>
    <property type="match status" value="1"/>
</dbReference>
<dbReference type="InterPro" id="IPR019926">
    <property type="entry name" value="Ribosomal_uL3_CS"/>
</dbReference>
<dbReference type="GO" id="GO:0006412">
    <property type="term" value="P:translation"/>
    <property type="evidence" value="ECO:0007669"/>
    <property type="project" value="UniProtKB-UniRule"/>
</dbReference>